<dbReference type="PANTHER" id="PTHR23403:SF1">
    <property type="entry name" value="TREHALASE"/>
    <property type="match status" value="1"/>
</dbReference>
<dbReference type="Gene3D" id="1.50.10.10">
    <property type="match status" value="1"/>
</dbReference>
<comment type="similarity">
    <text evidence="2 7">Belongs to the glycosyl hydrolase 37 family.</text>
</comment>
<dbReference type="OrthoDB" id="3542292at2759"/>
<dbReference type="AlphaFoldDB" id="A0A1W4XME4"/>
<keyword evidence="5 7" id="KW-0378">Hydrolase</keyword>
<sequence length="559" mass="64341">MQYALVLLLLVTILAGCSYSIEYGNLPPPCDSQIFCYGDILEAIQLSGIFSDSKTFVDLKLKKTVPITLEAFKDISKDGLDRAEIEEFVQTHFENVEAIEQVELTDFKRNQTFLNEICNATVQAFTRQLIEIWPELSRKVKDEVYDNPEQYSFIPVPNHFIIPGGRFREYYYWDSYWVIEGLLISEMYDTARQIIENFLYLVETIGFIPNGGRVYYLNRSQPPLLASMVSLYYNYTKDVAWVEKHIDVVAKELAFWLANKTTTVQTENGNYTLARYYVPYSGPRPESYAEDFETASVWTDLDQRQKTYVELKSGAESGWDFSSRWIFDESGNANDNLSGIEASRIIPVDLNSFLCHGFRKVAELYEIIDQNVDSNLWYGVYKSWVEAVDSVLWNSDENIWLDFDIQLKRHRRAAYPTHVTPLWAGCHSPEKDKAELVRHAYNYLTERGLLAYLGGLPTSLLNTTQQWDFPNAWPPIQHLVVYSLVGNGVQEAEEAAHSIVKKWIDSNILGFIDSGEMYEKYDAEVPGQYGGGGEYTVQSGFGWTNGIAFKFIYDYYRCE</sequence>
<dbReference type="EC" id="3.2.1.28" evidence="3 7"/>
<dbReference type="PROSITE" id="PS00927">
    <property type="entry name" value="TREHALASE_1"/>
    <property type="match status" value="1"/>
</dbReference>
<dbReference type="PROSITE" id="PS00928">
    <property type="entry name" value="TREHALASE_2"/>
    <property type="match status" value="1"/>
</dbReference>
<dbReference type="GeneID" id="108742824"/>
<dbReference type="STRING" id="224129.A0A1W4XME4"/>
<dbReference type="KEGG" id="apln:108742824"/>
<dbReference type="PANTHER" id="PTHR23403">
    <property type="entry name" value="TREHALASE"/>
    <property type="match status" value="1"/>
</dbReference>
<evidence type="ECO:0000256" key="6">
    <source>
        <dbReference type="ARBA" id="ARBA00023295"/>
    </source>
</evidence>
<evidence type="ECO:0000256" key="3">
    <source>
        <dbReference type="ARBA" id="ARBA00012757"/>
    </source>
</evidence>
<evidence type="ECO:0000256" key="5">
    <source>
        <dbReference type="ARBA" id="ARBA00022801"/>
    </source>
</evidence>
<dbReference type="PRINTS" id="PR00744">
    <property type="entry name" value="GLHYDRLASE37"/>
</dbReference>
<accession>A0A1W4XME4</accession>
<protein>
    <recommendedName>
        <fullName evidence="4 7">Trehalase</fullName>
        <ecNumber evidence="3 7">3.2.1.28</ecNumber>
    </recommendedName>
    <alternativeName>
        <fullName evidence="7">Alpha-trehalose glucohydrolase</fullName>
    </alternativeName>
</protein>
<comment type="catalytic activity">
    <reaction evidence="1 7">
        <text>alpha,alpha-trehalose + H2O = alpha-D-glucose + beta-D-glucose</text>
        <dbReference type="Rhea" id="RHEA:32675"/>
        <dbReference type="ChEBI" id="CHEBI:15377"/>
        <dbReference type="ChEBI" id="CHEBI:15903"/>
        <dbReference type="ChEBI" id="CHEBI:16551"/>
        <dbReference type="ChEBI" id="CHEBI:17925"/>
        <dbReference type="EC" id="3.2.1.28"/>
    </reaction>
</comment>
<dbReference type="InterPro" id="IPR001661">
    <property type="entry name" value="Glyco_hydro_37"/>
</dbReference>
<evidence type="ECO:0000256" key="8">
    <source>
        <dbReference type="SAM" id="SignalP"/>
    </source>
</evidence>
<evidence type="ECO:0000313" key="10">
    <source>
        <dbReference type="RefSeq" id="XP_018333658.1"/>
    </source>
</evidence>
<dbReference type="GO" id="GO:0005993">
    <property type="term" value="P:trehalose catabolic process"/>
    <property type="evidence" value="ECO:0007669"/>
    <property type="project" value="TreeGrafter"/>
</dbReference>
<dbReference type="InParanoid" id="A0A1W4XME4"/>
<evidence type="ECO:0000313" key="9">
    <source>
        <dbReference type="Proteomes" id="UP000192223"/>
    </source>
</evidence>
<proteinExistence type="inferred from homology"/>
<keyword evidence="8" id="KW-0732">Signal</keyword>
<reference evidence="10" key="1">
    <citation type="submission" date="2025-08" db="UniProtKB">
        <authorList>
            <consortium name="RefSeq"/>
        </authorList>
    </citation>
    <scope>IDENTIFICATION</scope>
    <source>
        <tissue evidence="10">Entire body</tissue>
    </source>
</reference>
<feature type="signal peptide" evidence="8">
    <location>
        <begin position="1"/>
        <end position="20"/>
    </location>
</feature>
<evidence type="ECO:0000256" key="2">
    <source>
        <dbReference type="ARBA" id="ARBA00005615"/>
    </source>
</evidence>
<name>A0A1W4XME4_AGRPL</name>
<evidence type="ECO:0000256" key="4">
    <source>
        <dbReference type="ARBA" id="ARBA00019905"/>
    </source>
</evidence>
<evidence type="ECO:0000256" key="1">
    <source>
        <dbReference type="ARBA" id="ARBA00001576"/>
    </source>
</evidence>
<dbReference type="Proteomes" id="UP000192223">
    <property type="component" value="Unplaced"/>
</dbReference>
<keyword evidence="6 7" id="KW-0326">Glycosidase</keyword>
<gene>
    <name evidence="10" type="primary">LOC108742824</name>
</gene>
<dbReference type="InterPro" id="IPR008928">
    <property type="entry name" value="6-hairpin_glycosidase_sf"/>
</dbReference>
<feature type="chain" id="PRO_5010739235" description="Trehalase" evidence="8">
    <location>
        <begin position="21"/>
        <end position="559"/>
    </location>
</feature>
<dbReference type="SUPFAM" id="SSF48208">
    <property type="entry name" value="Six-hairpin glycosidases"/>
    <property type="match status" value="1"/>
</dbReference>
<organism evidence="9 10">
    <name type="scientific">Agrilus planipennis</name>
    <name type="common">Emerald ash borer</name>
    <name type="synonym">Agrilus marcopoli</name>
    <dbReference type="NCBI Taxonomy" id="224129"/>
    <lineage>
        <taxon>Eukaryota</taxon>
        <taxon>Metazoa</taxon>
        <taxon>Ecdysozoa</taxon>
        <taxon>Arthropoda</taxon>
        <taxon>Hexapoda</taxon>
        <taxon>Insecta</taxon>
        <taxon>Pterygota</taxon>
        <taxon>Neoptera</taxon>
        <taxon>Endopterygota</taxon>
        <taxon>Coleoptera</taxon>
        <taxon>Polyphaga</taxon>
        <taxon>Elateriformia</taxon>
        <taxon>Buprestoidea</taxon>
        <taxon>Buprestidae</taxon>
        <taxon>Agrilinae</taxon>
        <taxon>Agrilus</taxon>
    </lineage>
</organism>
<dbReference type="GO" id="GO:0004555">
    <property type="term" value="F:alpha,alpha-trehalase activity"/>
    <property type="evidence" value="ECO:0007669"/>
    <property type="project" value="UniProtKB-EC"/>
</dbReference>
<dbReference type="InterPro" id="IPR012341">
    <property type="entry name" value="6hp_glycosidase-like_sf"/>
</dbReference>
<dbReference type="Pfam" id="PF01204">
    <property type="entry name" value="Trehalase"/>
    <property type="match status" value="1"/>
</dbReference>
<dbReference type="InterPro" id="IPR018232">
    <property type="entry name" value="Glyco_hydro_37_CS"/>
</dbReference>
<evidence type="ECO:0000256" key="7">
    <source>
        <dbReference type="RuleBase" id="RU361180"/>
    </source>
</evidence>
<dbReference type="RefSeq" id="XP_018333658.1">
    <property type="nucleotide sequence ID" value="XM_018478156.1"/>
</dbReference>
<keyword evidence="9" id="KW-1185">Reference proteome</keyword>